<organism evidence="1 2">
    <name type="scientific">Mycena albidolilacea</name>
    <dbReference type="NCBI Taxonomy" id="1033008"/>
    <lineage>
        <taxon>Eukaryota</taxon>
        <taxon>Fungi</taxon>
        <taxon>Dikarya</taxon>
        <taxon>Basidiomycota</taxon>
        <taxon>Agaricomycotina</taxon>
        <taxon>Agaricomycetes</taxon>
        <taxon>Agaricomycetidae</taxon>
        <taxon>Agaricales</taxon>
        <taxon>Marasmiineae</taxon>
        <taxon>Mycenaceae</taxon>
        <taxon>Mycena</taxon>
    </lineage>
</organism>
<gene>
    <name evidence="1" type="ORF">DFH08DRAFT_814052</name>
</gene>
<sequence length="147" mass="16466">MPVLLLQVNSPDTLRWQSAREQADSENRRRLRDLRPLCPLLPKLYAVSAFCTKLRFYAATKTEGVVPPVSPCDPRTAFADTNPPNRWNSDVLEEEGANLPKQSVAEIIARIYLSDVKSKEEGANLPKQSVAEIIARIYLSDGALVRF</sequence>
<evidence type="ECO:0000313" key="1">
    <source>
        <dbReference type="EMBL" id="KAJ7333981.1"/>
    </source>
</evidence>
<keyword evidence="2" id="KW-1185">Reference proteome</keyword>
<accession>A0AAD6ZQ33</accession>
<dbReference type="EMBL" id="JARIHO010000033">
    <property type="protein sequence ID" value="KAJ7333981.1"/>
    <property type="molecule type" value="Genomic_DNA"/>
</dbReference>
<comment type="caution">
    <text evidence="1">The sequence shown here is derived from an EMBL/GenBank/DDBJ whole genome shotgun (WGS) entry which is preliminary data.</text>
</comment>
<dbReference type="AlphaFoldDB" id="A0AAD6ZQ33"/>
<dbReference type="Proteomes" id="UP001218218">
    <property type="component" value="Unassembled WGS sequence"/>
</dbReference>
<reference evidence="1" key="1">
    <citation type="submission" date="2023-03" db="EMBL/GenBank/DDBJ databases">
        <title>Massive genome expansion in bonnet fungi (Mycena s.s.) driven by repeated elements and novel gene families across ecological guilds.</title>
        <authorList>
            <consortium name="Lawrence Berkeley National Laboratory"/>
            <person name="Harder C.B."/>
            <person name="Miyauchi S."/>
            <person name="Viragh M."/>
            <person name="Kuo A."/>
            <person name="Thoen E."/>
            <person name="Andreopoulos B."/>
            <person name="Lu D."/>
            <person name="Skrede I."/>
            <person name="Drula E."/>
            <person name="Henrissat B."/>
            <person name="Morin E."/>
            <person name="Kohler A."/>
            <person name="Barry K."/>
            <person name="LaButti K."/>
            <person name="Morin E."/>
            <person name="Salamov A."/>
            <person name="Lipzen A."/>
            <person name="Mereny Z."/>
            <person name="Hegedus B."/>
            <person name="Baldrian P."/>
            <person name="Stursova M."/>
            <person name="Weitz H."/>
            <person name="Taylor A."/>
            <person name="Grigoriev I.V."/>
            <person name="Nagy L.G."/>
            <person name="Martin F."/>
            <person name="Kauserud H."/>
        </authorList>
    </citation>
    <scope>NUCLEOTIDE SEQUENCE</scope>
    <source>
        <strain evidence="1">CBHHK002</strain>
    </source>
</reference>
<protein>
    <submittedName>
        <fullName evidence="1">Uncharacterized protein</fullName>
    </submittedName>
</protein>
<name>A0AAD6ZQ33_9AGAR</name>
<proteinExistence type="predicted"/>
<evidence type="ECO:0000313" key="2">
    <source>
        <dbReference type="Proteomes" id="UP001218218"/>
    </source>
</evidence>